<evidence type="ECO:0000313" key="1">
    <source>
        <dbReference type="EMBL" id="MCY6369985.1"/>
    </source>
</evidence>
<keyword evidence="2" id="KW-1185">Reference proteome</keyword>
<organism evidence="1 2">
    <name type="scientific">Clostridium ganghwense</name>
    <dbReference type="NCBI Taxonomy" id="312089"/>
    <lineage>
        <taxon>Bacteria</taxon>
        <taxon>Bacillati</taxon>
        <taxon>Bacillota</taxon>
        <taxon>Clostridia</taxon>
        <taxon>Eubacteriales</taxon>
        <taxon>Clostridiaceae</taxon>
        <taxon>Clostridium</taxon>
    </lineage>
</organism>
<reference evidence="1" key="1">
    <citation type="submission" date="2022-12" db="EMBL/GenBank/DDBJ databases">
        <authorList>
            <person name="Wang J."/>
        </authorList>
    </citation>
    <scope>NUCLEOTIDE SEQUENCE</scope>
    <source>
        <strain evidence="1">HY-42-06</strain>
    </source>
</reference>
<comment type="caution">
    <text evidence="1">The sequence shown here is derived from an EMBL/GenBank/DDBJ whole genome shotgun (WGS) entry which is preliminary data.</text>
</comment>
<gene>
    <name evidence="1" type="ORF">OXH55_05020</name>
</gene>
<evidence type="ECO:0008006" key="3">
    <source>
        <dbReference type="Google" id="ProtNLM"/>
    </source>
</evidence>
<dbReference type="PROSITE" id="PS51257">
    <property type="entry name" value="PROKAR_LIPOPROTEIN"/>
    <property type="match status" value="1"/>
</dbReference>
<name>A0ABT4CLR3_9CLOT</name>
<dbReference type="EMBL" id="JAPQES010000001">
    <property type="protein sequence ID" value="MCY6369985.1"/>
    <property type="molecule type" value="Genomic_DNA"/>
</dbReference>
<dbReference type="RefSeq" id="WP_268048462.1">
    <property type="nucleotide sequence ID" value="NZ_JAPQES010000001.1"/>
</dbReference>
<protein>
    <recommendedName>
        <fullName evidence="3">Lipoprotein</fullName>
    </recommendedName>
</protein>
<dbReference type="Proteomes" id="UP001079657">
    <property type="component" value="Unassembled WGS sequence"/>
</dbReference>
<accession>A0ABT4CLR3</accession>
<evidence type="ECO:0000313" key="2">
    <source>
        <dbReference type="Proteomes" id="UP001079657"/>
    </source>
</evidence>
<sequence length="330" mass="38125">MKRKLFIGVCIMMLLTSCGKSQNICGSDIKNEHSASDIGSIKSSELLKDIKSSKEQEDIMNEFNKLINNKDISEKIIINFVDSNIKGLSKDKASKLVLGIEQVQQKNYEKRIQSAFTGDIQTKIAKDFMDKKSITVLDNIKNLDNVKDIELKKYLSEILECGYKIITTEGQYYPIQNYEYLKKYNGYVTDDIKEYIEIAAVDSNQPPTSDAALIISWDEVFRRAIRSEDFLKKYPTSIKSKKIKENYLFYAATYLYGTNNSPDFDYINNKLSNKVLESYKNVSSKYAESDLSKIIEEYIVIIKKNNYTLTDEVENYRKNALNSLEKLYKY</sequence>
<proteinExistence type="predicted"/>